<sequence>MNPTSHAPDTVERSRPTSSDPAETHFRSPLPRGLRDVAHALSWDNFYATYACAGGIRLGSWSATPGRGGLTDYQATIAVGDRIWSLRESSTGPIGAVTAMLHALGTPIEIVSLHHQRTADGYAGFVLCDIRGISSWGLGVDETSEAAYAKAMISAVNRFG</sequence>
<evidence type="ECO:0000256" key="2">
    <source>
        <dbReference type="SAM" id="MobiDB-lite"/>
    </source>
</evidence>
<name>A0ABQ1U4I8_9NOCA</name>
<evidence type="ECO:0000313" key="4">
    <source>
        <dbReference type="Proteomes" id="UP000632454"/>
    </source>
</evidence>
<reference evidence="4" key="1">
    <citation type="journal article" date="2019" name="Int. J. Syst. Evol. Microbiol.">
        <title>The Global Catalogue of Microorganisms (GCM) 10K type strain sequencing project: providing services to taxonomists for standard genome sequencing and annotation.</title>
        <authorList>
            <consortium name="The Broad Institute Genomics Platform"/>
            <consortium name="The Broad Institute Genome Sequencing Center for Infectious Disease"/>
            <person name="Wu L."/>
            <person name="Ma J."/>
        </authorList>
    </citation>
    <scope>NUCLEOTIDE SEQUENCE [LARGE SCALE GENOMIC DNA]</scope>
    <source>
        <strain evidence="4">CCM 7855</strain>
    </source>
</reference>
<protein>
    <recommendedName>
        <fullName evidence="5">2-isopropylmalate synthase</fullName>
    </recommendedName>
</protein>
<keyword evidence="1" id="KW-0808">Transferase</keyword>
<proteinExistence type="predicted"/>
<feature type="region of interest" description="Disordered" evidence="2">
    <location>
        <begin position="1"/>
        <end position="29"/>
    </location>
</feature>
<dbReference type="Gene3D" id="3.30.160.270">
    <property type="match status" value="1"/>
</dbReference>
<keyword evidence="4" id="KW-1185">Reference proteome</keyword>
<dbReference type="Proteomes" id="UP000632454">
    <property type="component" value="Unassembled WGS sequence"/>
</dbReference>
<evidence type="ECO:0000313" key="3">
    <source>
        <dbReference type="EMBL" id="GGF09965.1"/>
    </source>
</evidence>
<gene>
    <name evidence="3" type="ORF">GCM10007298_02380</name>
</gene>
<evidence type="ECO:0000256" key="1">
    <source>
        <dbReference type="ARBA" id="ARBA00022679"/>
    </source>
</evidence>
<dbReference type="SUPFAM" id="SSF110921">
    <property type="entry name" value="2-isopropylmalate synthase LeuA, allosteric (dimerisation) domain"/>
    <property type="match status" value="1"/>
</dbReference>
<evidence type="ECO:0008006" key="5">
    <source>
        <dbReference type="Google" id="ProtNLM"/>
    </source>
</evidence>
<comment type="caution">
    <text evidence="3">The sequence shown here is derived from an EMBL/GenBank/DDBJ whole genome shotgun (WGS) entry which is preliminary data.</text>
</comment>
<organism evidence="3 4">
    <name type="scientific">Williamsia phyllosphaerae</name>
    <dbReference type="NCBI Taxonomy" id="885042"/>
    <lineage>
        <taxon>Bacteria</taxon>
        <taxon>Bacillati</taxon>
        <taxon>Actinomycetota</taxon>
        <taxon>Actinomycetes</taxon>
        <taxon>Mycobacteriales</taxon>
        <taxon>Nocardiaceae</taxon>
        <taxon>Williamsia</taxon>
    </lineage>
</organism>
<dbReference type="RefSeq" id="WP_188486156.1">
    <property type="nucleotide sequence ID" value="NZ_BMCS01000001.1"/>
</dbReference>
<dbReference type="EMBL" id="BMCS01000001">
    <property type="protein sequence ID" value="GGF09965.1"/>
    <property type="molecule type" value="Genomic_DNA"/>
</dbReference>
<accession>A0ABQ1U4I8</accession>
<dbReference type="InterPro" id="IPR036230">
    <property type="entry name" value="LeuA_allosteric_dom_sf"/>
</dbReference>